<keyword evidence="2" id="KW-1185">Reference proteome</keyword>
<evidence type="ECO:0000313" key="2">
    <source>
        <dbReference type="Proteomes" id="UP001605036"/>
    </source>
</evidence>
<evidence type="ECO:0000313" key="1">
    <source>
        <dbReference type="EMBL" id="KAL2629267.1"/>
    </source>
</evidence>
<gene>
    <name evidence="1" type="ORF">R1flu_013953</name>
</gene>
<dbReference type="Proteomes" id="UP001605036">
    <property type="component" value="Unassembled WGS sequence"/>
</dbReference>
<protein>
    <submittedName>
        <fullName evidence="1">Uncharacterized protein</fullName>
    </submittedName>
</protein>
<proteinExistence type="predicted"/>
<name>A0ABD1YEU6_9MARC</name>
<comment type="caution">
    <text evidence="1">The sequence shown here is derived from an EMBL/GenBank/DDBJ whole genome shotgun (WGS) entry which is preliminary data.</text>
</comment>
<accession>A0ABD1YEU6</accession>
<dbReference type="AlphaFoldDB" id="A0ABD1YEU6"/>
<dbReference type="EMBL" id="JBHFFA010000004">
    <property type="protein sequence ID" value="KAL2629267.1"/>
    <property type="molecule type" value="Genomic_DNA"/>
</dbReference>
<organism evidence="1 2">
    <name type="scientific">Riccia fluitans</name>
    <dbReference type="NCBI Taxonomy" id="41844"/>
    <lineage>
        <taxon>Eukaryota</taxon>
        <taxon>Viridiplantae</taxon>
        <taxon>Streptophyta</taxon>
        <taxon>Embryophyta</taxon>
        <taxon>Marchantiophyta</taxon>
        <taxon>Marchantiopsida</taxon>
        <taxon>Marchantiidae</taxon>
        <taxon>Marchantiales</taxon>
        <taxon>Ricciaceae</taxon>
        <taxon>Riccia</taxon>
    </lineage>
</organism>
<sequence length="87" mass="9382">MNDRERGAGFSSCRGVLLTSELAIIHPHPHSHQPNIAVARSGVRSYGPESSLTTASALVQTSSGRSFGVESPVRVKFSRARRPSSHR</sequence>
<reference evidence="1 2" key="1">
    <citation type="submission" date="2024-09" db="EMBL/GenBank/DDBJ databases">
        <title>Chromosome-scale assembly of Riccia fluitans.</title>
        <authorList>
            <person name="Paukszto L."/>
            <person name="Sawicki J."/>
            <person name="Karawczyk K."/>
            <person name="Piernik-Szablinska J."/>
            <person name="Szczecinska M."/>
            <person name="Mazdziarz M."/>
        </authorList>
    </citation>
    <scope>NUCLEOTIDE SEQUENCE [LARGE SCALE GENOMIC DNA]</scope>
    <source>
        <strain evidence="1">Rf_01</strain>
        <tissue evidence="1">Aerial parts of the thallus</tissue>
    </source>
</reference>